<evidence type="ECO:0000313" key="3">
    <source>
        <dbReference type="Proteomes" id="UP001597506"/>
    </source>
</evidence>
<comment type="caution">
    <text evidence="2">The sequence shown here is derived from an EMBL/GenBank/DDBJ whole genome shotgun (WGS) entry which is preliminary data.</text>
</comment>
<name>A0ABW5RPN4_9BACI</name>
<gene>
    <name evidence="2" type="ORF">ACFSUL_07740</name>
</gene>
<keyword evidence="1" id="KW-0812">Transmembrane</keyword>
<keyword evidence="1" id="KW-1133">Transmembrane helix</keyword>
<reference evidence="3" key="1">
    <citation type="journal article" date="2019" name="Int. J. Syst. Evol. Microbiol.">
        <title>The Global Catalogue of Microorganisms (GCM) 10K type strain sequencing project: providing services to taxonomists for standard genome sequencing and annotation.</title>
        <authorList>
            <consortium name="The Broad Institute Genomics Platform"/>
            <consortium name="The Broad Institute Genome Sequencing Center for Infectious Disease"/>
            <person name="Wu L."/>
            <person name="Ma J."/>
        </authorList>
    </citation>
    <scope>NUCLEOTIDE SEQUENCE [LARGE SCALE GENOMIC DNA]</scope>
    <source>
        <strain evidence="3">KCTC 3913</strain>
    </source>
</reference>
<proteinExistence type="predicted"/>
<accession>A0ABW5RPN4</accession>
<evidence type="ECO:0008006" key="4">
    <source>
        <dbReference type="Google" id="ProtNLM"/>
    </source>
</evidence>
<dbReference type="EMBL" id="JBHUMF010000016">
    <property type="protein sequence ID" value="MFD2680648.1"/>
    <property type="molecule type" value="Genomic_DNA"/>
</dbReference>
<sequence>MERRPFYYGRRPFYGGGFFGAPFFGGVLGGLVGSAILRPRPYPYYGGYYPPYGYGYPPYYYY</sequence>
<evidence type="ECO:0000256" key="1">
    <source>
        <dbReference type="SAM" id="Phobius"/>
    </source>
</evidence>
<organism evidence="2 3">
    <name type="scientific">Bacillus seohaeanensis</name>
    <dbReference type="NCBI Taxonomy" id="284580"/>
    <lineage>
        <taxon>Bacteria</taxon>
        <taxon>Bacillati</taxon>
        <taxon>Bacillota</taxon>
        <taxon>Bacilli</taxon>
        <taxon>Bacillales</taxon>
        <taxon>Bacillaceae</taxon>
        <taxon>Bacillus</taxon>
    </lineage>
</organism>
<protein>
    <recommendedName>
        <fullName evidence="4">Spore coat protein</fullName>
    </recommendedName>
</protein>
<keyword evidence="1" id="KW-0472">Membrane</keyword>
<evidence type="ECO:0000313" key="2">
    <source>
        <dbReference type="EMBL" id="MFD2680648.1"/>
    </source>
</evidence>
<keyword evidence="3" id="KW-1185">Reference proteome</keyword>
<dbReference type="Proteomes" id="UP001597506">
    <property type="component" value="Unassembled WGS sequence"/>
</dbReference>
<dbReference type="RefSeq" id="WP_377934242.1">
    <property type="nucleotide sequence ID" value="NZ_JBHUMF010000016.1"/>
</dbReference>
<feature type="transmembrane region" description="Helical" evidence="1">
    <location>
        <begin position="12"/>
        <end position="37"/>
    </location>
</feature>